<evidence type="ECO:0000259" key="4">
    <source>
        <dbReference type="Pfam" id="PF00441"/>
    </source>
</evidence>
<dbReference type="PANTHER" id="PTHR43884:SF20">
    <property type="entry name" value="ACYL-COA DEHYDROGENASE FADE28"/>
    <property type="match status" value="1"/>
</dbReference>
<evidence type="ECO:0000259" key="5">
    <source>
        <dbReference type="Pfam" id="PF02771"/>
    </source>
</evidence>
<dbReference type="Pfam" id="PF02771">
    <property type="entry name" value="Acyl-CoA_dh_N"/>
    <property type="match status" value="1"/>
</dbReference>
<keyword evidence="2" id="KW-0274">FAD</keyword>
<gene>
    <name evidence="6" type="ORF">ACFSJ0_57750</name>
</gene>
<sequence>MTFAFTDEQLALAETVRDVLRAHCPPAALRSERRPAWEQLAGIGFFGLLLPPDADGLGLRLVDAVAALEETGRACLPGPVVETAVAAPYLLDDVAKLASGSVCVSVLLPGQAYAPDADLVDLLVVARADGLHLVSRESVRLAPRPGADPCRRLFEVSFDDSVRLDRSYLPALRRATVATAAQLIGVARHLLSVTVAHAGVRTQFGTAIGSFQAVKHQLADVAIALDFAAPLVYRAALSVDPPVDRPVRQVDGAASWGDRAAPGADGEVPVVARSVRGAGRPVPTMDRDVSAAKAAAGEAAALAARVALQVHGAIGYTDELDLRFWLARAWSLSAAYGGSAVHRARVRTSVIGGDLRRYP</sequence>
<dbReference type="Proteomes" id="UP001597097">
    <property type="component" value="Unassembled WGS sequence"/>
</dbReference>
<dbReference type="Pfam" id="PF00441">
    <property type="entry name" value="Acyl-CoA_dh_1"/>
    <property type="match status" value="2"/>
</dbReference>
<reference evidence="7" key="1">
    <citation type="journal article" date="2019" name="Int. J. Syst. Evol. Microbiol.">
        <title>The Global Catalogue of Microorganisms (GCM) 10K type strain sequencing project: providing services to taxonomists for standard genome sequencing and annotation.</title>
        <authorList>
            <consortium name="The Broad Institute Genomics Platform"/>
            <consortium name="The Broad Institute Genome Sequencing Center for Infectious Disease"/>
            <person name="Wu L."/>
            <person name="Ma J."/>
        </authorList>
    </citation>
    <scope>NUCLEOTIDE SEQUENCE [LARGE SCALE GENOMIC DNA]</scope>
    <source>
        <strain evidence="7">CGMCC 1.15399</strain>
    </source>
</reference>
<evidence type="ECO:0000313" key="7">
    <source>
        <dbReference type="Proteomes" id="UP001597097"/>
    </source>
</evidence>
<evidence type="ECO:0000313" key="6">
    <source>
        <dbReference type="EMBL" id="MFD1546778.1"/>
    </source>
</evidence>
<protein>
    <submittedName>
        <fullName evidence="6">Acyl-CoA dehydrogenase family protein</fullName>
    </submittedName>
</protein>
<evidence type="ECO:0000256" key="2">
    <source>
        <dbReference type="ARBA" id="ARBA00022827"/>
    </source>
</evidence>
<dbReference type="InterPro" id="IPR013786">
    <property type="entry name" value="AcylCoA_DH/ox_N"/>
</dbReference>
<accession>A0ABW4GWK4</accession>
<feature type="domain" description="Acyl-CoA dehydrogenase/oxidase C-terminal" evidence="4">
    <location>
        <begin position="176"/>
        <end position="239"/>
    </location>
</feature>
<evidence type="ECO:0000256" key="1">
    <source>
        <dbReference type="ARBA" id="ARBA00022630"/>
    </source>
</evidence>
<comment type="caution">
    <text evidence="6">The sequence shown here is derived from an EMBL/GenBank/DDBJ whole genome shotgun (WGS) entry which is preliminary data.</text>
</comment>
<keyword evidence="1" id="KW-0285">Flavoprotein</keyword>
<proteinExistence type="predicted"/>
<name>A0ABW4GWK4_9ACTN</name>
<dbReference type="EMBL" id="JBHUCM010000069">
    <property type="protein sequence ID" value="MFD1546778.1"/>
    <property type="molecule type" value="Genomic_DNA"/>
</dbReference>
<keyword evidence="7" id="KW-1185">Reference proteome</keyword>
<evidence type="ECO:0000256" key="3">
    <source>
        <dbReference type="ARBA" id="ARBA00023002"/>
    </source>
</evidence>
<dbReference type="PANTHER" id="PTHR43884">
    <property type="entry name" value="ACYL-COA DEHYDROGENASE"/>
    <property type="match status" value="1"/>
</dbReference>
<feature type="domain" description="Acyl-CoA dehydrogenase/oxidase C-terminal" evidence="4">
    <location>
        <begin position="286"/>
        <end position="348"/>
    </location>
</feature>
<feature type="domain" description="Acyl-CoA dehydrogenase/oxidase N-terminal" evidence="5">
    <location>
        <begin position="6"/>
        <end position="89"/>
    </location>
</feature>
<dbReference type="RefSeq" id="WP_219538586.1">
    <property type="nucleotide sequence ID" value="NZ_JAHKRM010000049.1"/>
</dbReference>
<dbReference type="InterPro" id="IPR009075">
    <property type="entry name" value="AcylCo_DH/oxidase_C"/>
</dbReference>
<keyword evidence="3" id="KW-0560">Oxidoreductase</keyword>
<organism evidence="6 7">
    <name type="scientific">Nonomuraea guangzhouensis</name>
    <dbReference type="NCBI Taxonomy" id="1291555"/>
    <lineage>
        <taxon>Bacteria</taxon>
        <taxon>Bacillati</taxon>
        <taxon>Actinomycetota</taxon>
        <taxon>Actinomycetes</taxon>
        <taxon>Streptosporangiales</taxon>
        <taxon>Streptosporangiaceae</taxon>
        <taxon>Nonomuraea</taxon>
    </lineage>
</organism>